<evidence type="ECO:0000313" key="4">
    <source>
        <dbReference type="Proteomes" id="UP000033188"/>
    </source>
</evidence>
<protein>
    <recommendedName>
        <fullName evidence="5">C3H1-type domain-containing protein</fullName>
    </recommendedName>
</protein>
<feature type="coiled-coil region" evidence="1">
    <location>
        <begin position="206"/>
        <end position="233"/>
    </location>
</feature>
<accession>A0A061DAC3</accession>
<dbReference type="EMBL" id="LK391709">
    <property type="protein sequence ID" value="CDR97498.1"/>
    <property type="molecule type" value="Genomic_DNA"/>
</dbReference>
<keyword evidence="4" id="KW-1185">Reference proteome</keyword>
<organism evidence="3 4">
    <name type="scientific">Babesia bigemina</name>
    <dbReference type="NCBI Taxonomy" id="5866"/>
    <lineage>
        <taxon>Eukaryota</taxon>
        <taxon>Sar</taxon>
        <taxon>Alveolata</taxon>
        <taxon>Apicomplexa</taxon>
        <taxon>Aconoidasida</taxon>
        <taxon>Piroplasmida</taxon>
        <taxon>Babesiidae</taxon>
        <taxon>Babesia</taxon>
    </lineage>
</organism>
<dbReference type="Proteomes" id="UP000033188">
    <property type="component" value="Chromosome 3"/>
</dbReference>
<keyword evidence="1" id="KW-0175">Coiled coil</keyword>
<keyword evidence="2" id="KW-0812">Transmembrane</keyword>
<sequence length="1797" mass="200343">MAFLHRVLGAVKDDEAVKKYNEYMPVNNKLEKVLEEVNKNIGSGRAGLAASVGAVREWLEGYEGEVKEKNGMVVGPLKILDKDISVVLNAIKRKNASPYSDEVLKSWMEEVKKLPQKSAESLEKLSKIDKNLRTQIEPNVKVIDQAVKDLARSAELDHKGLEKVAKDTDAEIRALESVVKQVATREEKKCIGELQENFGMNIIAPMEQVKNQLETINENLERWIREVAKVVEAAIKKCDEILQRVDKKTGGGDAEILEKTRLLKYKSLTLLAAATLAKEKVQNLVPHALEQVKQMDDALKNDLYKVKDAVQEKVTGIKEAIGKLYKVVDITNSLSDSERKKKIATVLGYIYGQLNEIKGHVGESKKRGENKPNDKSIYYNWCEVKDKIEDYVAKIKGVPGEGLLHNKDGLKQIVDGIKDYATGFKSLLEGSIVATVTAVVDSDVMQKGYLLWYARDNKQNFQGPSSIQHAARGVTQEDLLKKITPLVKKTITEEMKSYVDTVRITDYDDPEHMLTAISRCLTTCSAKVEGQENKIVSLIETAMMSNDELRLTMSTTYPNKYQPYNLNCAVKTIVYAVSHLAKDADTELKSFISASHIINLKTAIVNADNINAQFRSGGTSYGSKIDTSLKEVHTQIETLHHQLQTATQAGSDGDASNTAAADVDTAIEWVTNTLDAEIGTTTDKTVQLPDRADKFGGYKNFVNQDSTKLTGDAGKLEGALPQKIKDIGDEIKKALNIIAPSPSVGEQIKQQTFDEPFTKIAEELREITALVKKSNSFMGDDKADKGVLALLRDLGMGLNRGLAGVFSNGLKDIEKHLENIIGHEDDTTEMPTTVYGIINACRKFYELMRTKINTCISTITDSLATHVKLRIAAIRNSALSQFAQSKAAALQKLQELVERENAAIKKIIEEDLESGLKGMMGKMKDNQTFLDTLQTQTELRTATPQVRMFVDVLLQYVESEVQTSTGQTKKDTVASTKIADVKAMLGLLLDDLSSSNHFDHTFSRNLADFTNTLSALQPSTFAGHNHPELPDAMRGGLRKLVGELGRAYVSRYDGSPAITDWLLKDPKQQSAQKVQDSDQNMILTTNGNNCAKVFLTCVTSYVDELHHLFYHGGKTWKEHFVAGTDTGNQNTNMLRDYLTIHGYGIESLKKTYTGKEVAFRLSRGFTRHKTFNKDPSELNSVGECFEYFKEKGGILAQLFTHLHHYYEVCHYGTMFATKQPSSVYQMLLWLSGFPYNPVYQPLSFNGFSELFEKEENNAANSEGDDILLETDDADTLPAHPENITVGGISGMLTEVCHQAHDVLTSILGHGHADGIYAVDFNTNSQGFSYPSRYGQCIDMLVDILNRLYQQLYFVCCQCCNDESCSGWRGCLYGNAIGGSDWKCNSKQCADQKCNQKVNQTCELHPKCGVKSPLQSYLEDGLPGFLPHSFKKPGCKLECTVSNHRGIPCKTPMGFTDISTMASHTQIGEHLRKVLAEFCGKQGSPLTKLCGYFNCLLQTPPQTLGDMFAFYYNFTNRWSMGNSEHREAAFNTAVNNANFGVNYEELKVYYIFSFSHSEAWTGHSAGSLGSLVCTSNDAVVCGPYLRPINKSIYGMFSSKHADKYLSWIVYLTATFYDLLKKLYDECNSKCGFKGSNCHEKACIKECTTTSTTYKPPRYHDPKCKSIVKCNSTLPTLAKYGFVLGDPERLNRDGQSHTKRTCRDFCDVFAEAFDKDSHLVQFFKAIDNFMFTIRAPFLWMTVALWSLSFFYLICVMVGRLDVLHIRSHLRIPSSHKITAQSLLAAAQVGRLAKISYLQP</sequence>
<dbReference type="KEGG" id="bbig:BBBOND_0314000"/>
<evidence type="ECO:0000256" key="1">
    <source>
        <dbReference type="SAM" id="Coils"/>
    </source>
</evidence>
<evidence type="ECO:0008006" key="5">
    <source>
        <dbReference type="Google" id="ProtNLM"/>
    </source>
</evidence>
<evidence type="ECO:0000256" key="2">
    <source>
        <dbReference type="SAM" id="Phobius"/>
    </source>
</evidence>
<gene>
    <name evidence="3" type="ORF">BBBOND_0314000</name>
</gene>
<dbReference type="RefSeq" id="XP_012769684.1">
    <property type="nucleotide sequence ID" value="XM_012914230.1"/>
</dbReference>
<dbReference type="VEuPathDB" id="PiroplasmaDB:BBBOND_0314000"/>
<feature type="transmembrane region" description="Helical" evidence="2">
    <location>
        <begin position="1735"/>
        <end position="1758"/>
    </location>
</feature>
<keyword evidence="2" id="KW-0472">Membrane</keyword>
<evidence type="ECO:0000313" key="3">
    <source>
        <dbReference type="EMBL" id="CDR97498.1"/>
    </source>
</evidence>
<name>A0A061DAC3_BABBI</name>
<dbReference type="GeneID" id="24566039"/>
<keyword evidence="2" id="KW-1133">Transmembrane helix</keyword>
<reference evidence="4" key="1">
    <citation type="journal article" date="2014" name="Nucleic Acids Res.">
        <title>The evolutionary dynamics of variant antigen genes in Babesia reveal a history of genomic innovation underlying host-parasite interaction.</title>
        <authorList>
            <person name="Jackson A.P."/>
            <person name="Otto T.D."/>
            <person name="Darby A."/>
            <person name="Ramaprasad A."/>
            <person name="Xia D."/>
            <person name="Echaide I.E."/>
            <person name="Farber M."/>
            <person name="Gahlot S."/>
            <person name="Gamble J."/>
            <person name="Gupta D."/>
            <person name="Gupta Y."/>
            <person name="Jackson L."/>
            <person name="Malandrin L."/>
            <person name="Malas T.B."/>
            <person name="Moussa E."/>
            <person name="Nair M."/>
            <person name="Reid A.J."/>
            <person name="Sanders M."/>
            <person name="Sharma J."/>
            <person name="Tracey A."/>
            <person name="Quail M.A."/>
            <person name="Weir W."/>
            <person name="Wastling J.M."/>
            <person name="Hall N."/>
            <person name="Willadsen P."/>
            <person name="Lingelbach K."/>
            <person name="Shiels B."/>
            <person name="Tait A."/>
            <person name="Berriman M."/>
            <person name="Allred D.R."/>
            <person name="Pain A."/>
        </authorList>
    </citation>
    <scope>NUCLEOTIDE SEQUENCE [LARGE SCALE GENOMIC DNA]</scope>
    <source>
        <strain evidence="4">Bond</strain>
    </source>
</reference>
<proteinExistence type="predicted"/>